<evidence type="ECO:0000313" key="4">
    <source>
        <dbReference type="Proteomes" id="UP000176952"/>
    </source>
</evidence>
<dbReference type="Proteomes" id="UP000176952">
    <property type="component" value="Unassembled WGS sequence"/>
</dbReference>
<dbReference type="Gene3D" id="3.40.50.720">
    <property type="entry name" value="NAD(P)-binding Rossmann-like Domain"/>
    <property type="match status" value="1"/>
</dbReference>
<dbReference type="InterPro" id="IPR001509">
    <property type="entry name" value="Epimerase_deHydtase"/>
</dbReference>
<dbReference type="InterPro" id="IPR036291">
    <property type="entry name" value="NAD(P)-bd_dom_sf"/>
</dbReference>
<dbReference type="Pfam" id="PF01370">
    <property type="entry name" value="Epimerase"/>
    <property type="match status" value="1"/>
</dbReference>
<comment type="similarity">
    <text evidence="1">Belongs to the NAD(P)-dependent epimerase/dehydratase family.</text>
</comment>
<comment type="caution">
    <text evidence="3">The sequence shown here is derived from an EMBL/GenBank/DDBJ whole genome shotgun (WGS) entry which is preliminary data.</text>
</comment>
<proteinExistence type="inferred from homology"/>
<evidence type="ECO:0000259" key="2">
    <source>
        <dbReference type="Pfam" id="PF01370"/>
    </source>
</evidence>
<gene>
    <name evidence="3" type="ORF">A3F54_05665</name>
</gene>
<name>A0A1G2B6F3_9BACT</name>
<dbReference type="PANTHER" id="PTHR43000">
    <property type="entry name" value="DTDP-D-GLUCOSE 4,6-DEHYDRATASE-RELATED"/>
    <property type="match status" value="1"/>
</dbReference>
<evidence type="ECO:0000256" key="1">
    <source>
        <dbReference type="ARBA" id="ARBA00007637"/>
    </source>
</evidence>
<organism evidence="3 4">
    <name type="scientific">Candidatus Kerfeldbacteria bacterium RIFCSPHIGHO2_12_FULL_48_17</name>
    <dbReference type="NCBI Taxonomy" id="1798542"/>
    <lineage>
        <taxon>Bacteria</taxon>
        <taxon>Candidatus Kerfeldiibacteriota</taxon>
    </lineage>
</organism>
<dbReference type="SUPFAM" id="SSF51735">
    <property type="entry name" value="NAD(P)-binding Rossmann-fold domains"/>
    <property type="match status" value="1"/>
</dbReference>
<protein>
    <recommendedName>
        <fullName evidence="2">NAD-dependent epimerase/dehydratase domain-containing protein</fullName>
    </recommendedName>
</protein>
<feature type="domain" description="NAD-dependent epimerase/dehydratase" evidence="2">
    <location>
        <begin position="10"/>
        <end position="239"/>
    </location>
</feature>
<sequence>MASQKKYPHILVTGSSGMIGTALCERLLAEGIPFTGVDYKHNLWNQEVDTHTLQVDLRDRKAVLKKLPAHIDMVIHLAANARVHDLVQDPSLAFDNLQTIFNTLEYAHRNDIKKFIFTSSREVYGNLIRDQYTEDSARIDTCESPYTASKIGGEALVQSYTRCYGIEHIIFRLSNVYGRYDATDRIVPLFIERLRANKNVTVYGADKVLDFTYIDDVVSGIMAGIDNFAAAKGQTLNLAYGSGITLTEFAATLKETLGSTSHINILPSRTGEVTHYVADIAKARQILNFTPTTNLEQGLRQAASWYQRRNADTATSTTKTIIQKMARALRLKHA</sequence>
<dbReference type="EMBL" id="MHKD01000013">
    <property type="protein sequence ID" value="OGY84565.1"/>
    <property type="molecule type" value="Genomic_DNA"/>
</dbReference>
<dbReference type="AlphaFoldDB" id="A0A1G2B6F3"/>
<evidence type="ECO:0000313" key="3">
    <source>
        <dbReference type="EMBL" id="OGY84565.1"/>
    </source>
</evidence>
<accession>A0A1G2B6F3</accession>
<dbReference type="STRING" id="1798542.A3F54_05665"/>
<reference evidence="3 4" key="1">
    <citation type="journal article" date="2016" name="Nat. Commun.">
        <title>Thousands of microbial genomes shed light on interconnected biogeochemical processes in an aquifer system.</title>
        <authorList>
            <person name="Anantharaman K."/>
            <person name="Brown C.T."/>
            <person name="Hug L.A."/>
            <person name="Sharon I."/>
            <person name="Castelle C.J."/>
            <person name="Probst A.J."/>
            <person name="Thomas B.C."/>
            <person name="Singh A."/>
            <person name="Wilkins M.J."/>
            <person name="Karaoz U."/>
            <person name="Brodie E.L."/>
            <person name="Williams K.H."/>
            <person name="Hubbard S.S."/>
            <person name="Banfield J.F."/>
        </authorList>
    </citation>
    <scope>NUCLEOTIDE SEQUENCE [LARGE SCALE GENOMIC DNA]</scope>
</reference>